<dbReference type="CDD" id="cd00063">
    <property type="entry name" value="FN3"/>
    <property type="match status" value="1"/>
</dbReference>
<dbReference type="RefSeq" id="WP_118335905.1">
    <property type="nucleotide sequence ID" value="NZ_AP025567.1"/>
</dbReference>
<dbReference type="SUPFAM" id="SSF49265">
    <property type="entry name" value="Fibronectin type III"/>
    <property type="match status" value="1"/>
</dbReference>
<organism evidence="2 3">
    <name type="scientific">Emergencia timonensis</name>
    <dbReference type="NCBI Taxonomy" id="1776384"/>
    <lineage>
        <taxon>Bacteria</taxon>
        <taxon>Bacillati</taxon>
        <taxon>Bacillota</taxon>
        <taxon>Clostridia</taxon>
        <taxon>Peptostreptococcales</taxon>
        <taxon>Anaerovoracaceae</taxon>
        <taxon>Emergencia</taxon>
    </lineage>
</organism>
<dbReference type="InterPro" id="IPR003961">
    <property type="entry name" value="FN3_dom"/>
</dbReference>
<dbReference type="EMBL" id="QRMS01000003">
    <property type="protein sequence ID" value="RHJ87502.1"/>
    <property type="molecule type" value="Genomic_DNA"/>
</dbReference>
<evidence type="ECO:0000313" key="2">
    <source>
        <dbReference type="EMBL" id="RHJ87502.1"/>
    </source>
</evidence>
<keyword evidence="3" id="KW-1185">Reference proteome</keyword>
<dbReference type="Gene3D" id="2.60.40.10">
    <property type="entry name" value="Immunoglobulins"/>
    <property type="match status" value="1"/>
</dbReference>
<proteinExistence type="predicted"/>
<accession>A0A415E1H9</accession>
<dbReference type="OrthoDB" id="1781324at2"/>
<comment type="caution">
    <text evidence="2">The sequence shown here is derived from an EMBL/GenBank/DDBJ whole genome shotgun (WGS) entry which is preliminary data.</text>
</comment>
<reference evidence="2 3" key="1">
    <citation type="submission" date="2018-08" db="EMBL/GenBank/DDBJ databases">
        <title>A genome reference for cultivated species of the human gut microbiota.</title>
        <authorList>
            <person name="Zou Y."/>
            <person name="Xue W."/>
            <person name="Luo G."/>
        </authorList>
    </citation>
    <scope>NUCLEOTIDE SEQUENCE [LARGE SCALE GENOMIC DNA]</scope>
    <source>
        <strain evidence="2 3">AM07-24</strain>
    </source>
</reference>
<evidence type="ECO:0008006" key="4">
    <source>
        <dbReference type="Google" id="ProtNLM"/>
    </source>
</evidence>
<protein>
    <recommendedName>
        <fullName evidence="4">Fibronectin type-III domain-containing protein</fullName>
    </recommendedName>
</protein>
<feature type="signal peptide" evidence="1">
    <location>
        <begin position="1"/>
        <end position="30"/>
    </location>
</feature>
<evidence type="ECO:0000256" key="1">
    <source>
        <dbReference type="SAM" id="SignalP"/>
    </source>
</evidence>
<keyword evidence="1" id="KW-0732">Signal</keyword>
<name>A0A415E1H9_9FIRM</name>
<evidence type="ECO:0000313" key="3">
    <source>
        <dbReference type="Proteomes" id="UP000284841"/>
    </source>
</evidence>
<sequence>MIKKWMKKGGACLLAVMMMLPLMPATDVHAEAADSNQIWVNGTNIITAADNAVQCGDGTAVYEPAEGTLTLTNAVINAGGPDNGPTFYGINVGIRANCNLNIVLVGENVIGDGENTALGGGIMTDGTLHISGSGNLNINTNRSNRATTHDALDANGAVSIKDAVLTIKDWAASRFSSDNIYFSSAGIRSASTIILDAVTITGENLDSIAVTPDQNITIKNSKMEVTNSLQAINTGGIVTITDSSITGSVTPAGTPGIPSYYYDTGIAGSSVTFDHSTVNLDTVQSNAIFADDTLTIKNNSSVTAKSVWPTLNSKNAIEILDSIVKVESKSGEENAILASNSLTIRNADVTAKSYYPALFSGSTLEIADSTVKAESTADLGIWSKGSLAIKGDSDVVATGTSGSIGALTSATVTPTAGKKVEILVGNDRDSAAAVENSPFAGETDISAYKTNTYFRSKVKAVPPVGGGGTVMPNDNVTNNVTEKTTTADITTTSGTDGKATATVDKITADKIVDKAVTNESKEVIIDATTTKADAKAAEIKLPAETVKALVEKTSADIIFKTDTAEVVFDQKAAEAIAEKTTTGTVSIIVEKVKEDDTQVQVKLKVVTENGSITDFKGGNVKVTLALPAVLKDKKVVCVYIDDEGVYHKVDGTKNVDGTYTFCTGHFSAYAILAAEEADKILAEQEKARLSRIKAGVKATTIKAWSSAKKNSITVKWKKSAGYKVDYYQVFRSTKKNSGYGKKAFYTTKKGTQRSYKNTKALKKGTRYYYKVRGVRKIDGGKVYTKWSNKAVRIAK</sequence>
<feature type="chain" id="PRO_5019471717" description="Fibronectin type-III domain-containing protein" evidence="1">
    <location>
        <begin position="31"/>
        <end position="795"/>
    </location>
</feature>
<dbReference type="Proteomes" id="UP000284841">
    <property type="component" value="Unassembled WGS sequence"/>
</dbReference>
<dbReference type="STRING" id="1776384.GCA_900086585_01061"/>
<dbReference type="InterPro" id="IPR036116">
    <property type="entry name" value="FN3_sf"/>
</dbReference>
<dbReference type="InterPro" id="IPR013783">
    <property type="entry name" value="Ig-like_fold"/>
</dbReference>
<gene>
    <name evidence="2" type="ORF">DW099_12455</name>
</gene>
<dbReference type="AlphaFoldDB" id="A0A415E1H9"/>